<keyword evidence="4 5" id="KW-0472">Membrane</keyword>
<proteinExistence type="predicted"/>
<comment type="caution">
    <text evidence="7">The sequence shown here is derived from an EMBL/GenBank/DDBJ whole genome shotgun (WGS) entry which is preliminary data.</text>
</comment>
<comment type="subcellular location">
    <subcellularLocation>
        <location evidence="1">Membrane</location>
        <topology evidence="1">Multi-pass membrane protein</topology>
    </subcellularLocation>
</comment>
<evidence type="ECO:0000256" key="5">
    <source>
        <dbReference type="SAM" id="Phobius"/>
    </source>
</evidence>
<dbReference type="Gene3D" id="1.20.1250.20">
    <property type="entry name" value="MFS general substrate transporter like domains"/>
    <property type="match status" value="1"/>
</dbReference>
<reference evidence="7" key="2">
    <citation type="submission" date="2020-06" db="EMBL/GenBank/DDBJ databases">
        <authorList>
            <person name="Sheffer M."/>
        </authorList>
    </citation>
    <scope>NUCLEOTIDE SEQUENCE</scope>
</reference>
<feature type="transmembrane region" description="Helical" evidence="5">
    <location>
        <begin position="186"/>
        <end position="209"/>
    </location>
</feature>
<dbReference type="InterPro" id="IPR020846">
    <property type="entry name" value="MFS_dom"/>
</dbReference>
<keyword evidence="3 5" id="KW-1133">Transmembrane helix</keyword>
<dbReference type="OMA" id="FCSLGRI"/>
<evidence type="ECO:0000259" key="6">
    <source>
        <dbReference type="PROSITE" id="PS50850"/>
    </source>
</evidence>
<feature type="transmembrane region" description="Helical" evidence="5">
    <location>
        <begin position="423"/>
        <end position="443"/>
    </location>
</feature>
<name>A0A8T0EU63_ARGBR</name>
<feature type="transmembrane region" description="Helical" evidence="5">
    <location>
        <begin position="341"/>
        <end position="358"/>
    </location>
</feature>
<sequence length="602" mass="67559">MDFEDILKDVGGFGLYQKILVAGFLIPSFIVIPWFSMNSIFLNNSPDHWCYVPEVANSNLSLETQKYLIRPIEDRYCTRYDVDYSEILNSGNITVNQSWPTTECDSGWQFDQTNYDATSVTRWNMVCKDGHFSSLVMSLIFIGDVIGTPLYGFLSDKWGRKPTFLFMALILSLSDIGSTLSPDFTLFLVLRAVNGACMSTVYSVGYIILLELVNPSMRARMNGVATTSWTTGLCLLPLIAYLTRHWVRLSIVTSCTAASLLLYWKILPESPSWLISQERYEDAASIMGKISKMNGRKAHEGTFLLEKIQRFGEIEKKKKASGEEKASPLDFFRYPTLRKRFLLITICWVGNSIPYFGLQMNVKNLTGNEFFNFFLISLIEVPAHFSTWLFMERIGRRWCSVGAFTLSTFACFLPVVFPPEYANVGVIASLLAKAGTSSAFMTLYQQGPEIFPTSLRGVGLGMACTIGTGSTLFVPYIVYLSRYGFCIPFLIFAVISFISAICAMFLPETLNKKLPQTVEDAESFQSTQKFCSCSTVDTDDEEDVESPKSPKLSTWTPRTLSAIDLYSLKDITDLNNPKKLSEVTERTANGSLTEVPAVITKQ</sequence>
<feature type="transmembrane region" description="Helical" evidence="5">
    <location>
        <begin position="15"/>
        <end position="35"/>
    </location>
</feature>
<dbReference type="AlphaFoldDB" id="A0A8T0EU63"/>
<dbReference type="GO" id="GO:0022857">
    <property type="term" value="F:transmembrane transporter activity"/>
    <property type="evidence" value="ECO:0007669"/>
    <property type="project" value="InterPro"/>
</dbReference>
<accession>A0A8T0EU63</accession>
<gene>
    <name evidence="7" type="ORF">HNY73_014666</name>
</gene>
<dbReference type="GO" id="GO:0016020">
    <property type="term" value="C:membrane"/>
    <property type="evidence" value="ECO:0007669"/>
    <property type="project" value="UniProtKB-SubCell"/>
</dbReference>
<dbReference type="InterPro" id="IPR005828">
    <property type="entry name" value="MFS_sugar_transport-like"/>
</dbReference>
<feature type="transmembrane region" description="Helical" evidence="5">
    <location>
        <begin position="455"/>
        <end position="479"/>
    </location>
</feature>
<evidence type="ECO:0000313" key="8">
    <source>
        <dbReference type="Proteomes" id="UP000807504"/>
    </source>
</evidence>
<feature type="transmembrane region" description="Helical" evidence="5">
    <location>
        <begin position="221"/>
        <end position="240"/>
    </location>
</feature>
<feature type="transmembrane region" description="Helical" evidence="5">
    <location>
        <begin position="163"/>
        <end position="180"/>
    </location>
</feature>
<evidence type="ECO:0000256" key="3">
    <source>
        <dbReference type="ARBA" id="ARBA00022989"/>
    </source>
</evidence>
<dbReference type="CDD" id="cd17317">
    <property type="entry name" value="MFS_SLC22"/>
    <property type="match status" value="1"/>
</dbReference>
<dbReference type="InterPro" id="IPR036259">
    <property type="entry name" value="MFS_trans_sf"/>
</dbReference>
<feature type="transmembrane region" description="Helical" evidence="5">
    <location>
        <begin position="485"/>
        <end position="506"/>
    </location>
</feature>
<dbReference type="OrthoDB" id="2544694at2759"/>
<keyword evidence="8" id="KW-1185">Reference proteome</keyword>
<feature type="domain" description="Major facilitator superfamily (MFS) profile" evidence="6">
    <location>
        <begin position="78"/>
        <end position="511"/>
    </location>
</feature>
<feature type="transmembrane region" description="Helical" evidence="5">
    <location>
        <begin position="370"/>
        <end position="391"/>
    </location>
</feature>
<dbReference type="PROSITE" id="PS50850">
    <property type="entry name" value="MFS"/>
    <property type="match status" value="1"/>
</dbReference>
<feature type="transmembrane region" description="Helical" evidence="5">
    <location>
        <begin position="132"/>
        <end position="151"/>
    </location>
</feature>
<feature type="transmembrane region" description="Helical" evidence="5">
    <location>
        <begin position="398"/>
        <end position="417"/>
    </location>
</feature>
<evidence type="ECO:0000256" key="1">
    <source>
        <dbReference type="ARBA" id="ARBA00004141"/>
    </source>
</evidence>
<dbReference type="EMBL" id="JABXBU010002072">
    <property type="protein sequence ID" value="KAF8777885.1"/>
    <property type="molecule type" value="Genomic_DNA"/>
</dbReference>
<keyword evidence="2 5" id="KW-0812">Transmembrane</keyword>
<dbReference type="Proteomes" id="UP000807504">
    <property type="component" value="Unassembled WGS sequence"/>
</dbReference>
<evidence type="ECO:0000256" key="2">
    <source>
        <dbReference type="ARBA" id="ARBA00022692"/>
    </source>
</evidence>
<reference evidence="7" key="1">
    <citation type="journal article" date="2020" name="bioRxiv">
        <title>Chromosome-level reference genome of the European wasp spider Argiope bruennichi: a resource for studies on range expansion and evolutionary adaptation.</title>
        <authorList>
            <person name="Sheffer M.M."/>
            <person name="Hoppe A."/>
            <person name="Krehenwinkel H."/>
            <person name="Uhl G."/>
            <person name="Kuss A.W."/>
            <person name="Jensen L."/>
            <person name="Jensen C."/>
            <person name="Gillespie R.G."/>
            <person name="Hoff K.J."/>
            <person name="Prost S."/>
        </authorList>
    </citation>
    <scope>NUCLEOTIDE SEQUENCE</scope>
</reference>
<evidence type="ECO:0000313" key="7">
    <source>
        <dbReference type="EMBL" id="KAF8777885.1"/>
    </source>
</evidence>
<dbReference type="PANTHER" id="PTHR24064">
    <property type="entry name" value="SOLUTE CARRIER FAMILY 22 MEMBER"/>
    <property type="match status" value="1"/>
</dbReference>
<organism evidence="7 8">
    <name type="scientific">Argiope bruennichi</name>
    <name type="common">Wasp spider</name>
    <name type="synonym">Aranea bruennichi</name>
    <dbReference type="NCBI Taxonomy" id="94029"/>
    <lineage>
        <taxon>Eukaryota</taxon>
        <taxon>Metazoa</taxon>
        <taxon>Ecdysozoa</taxon>
        <taxon>Arthropoda</taxon>
        <taxon>Chelicerata</taxon>
        <taxon>Arachnida</taxon>
        <taxon>Araneae</taxon>
        <taxon>Araneomorphae</taxon>
        <taxon>Entelegynae</taxon>
        <taxon>Araneoidea</taxon>
        <taxon>Araneidae</taxon>
        <taxon>Argiope</taxon>
    </lineage>
</organism>
<dbReference type="Pfam" id="PF00083">
    <property type="entry name" value="Sugar_tr"/>
    <property type="match status" value="1"/>
</dbReference>
<evidence type="ECO:0000256" key="4">
    <source>
        <dbReference type="ARBA" id="ARBA00023136"/>
    </source>
</evidence>
<protein>
    <submittedName>
        <fullName evidence="7">Carcinine transporter like protein</fullName>
    </submittedName>
</protein>
<dbReference type="SUPFAM" id="SSF103473">
    <property type="entry name" value="MFS general substrate transporter"/>
    <property type="match status" value="1"/>
</dbReference>